<reference evidence="7" key="1">
    <citation type="submission" date="2018-06" db="EMBL/GenBank/DDBJ databases">
        <authorList>
            <person name="Zhirakovskaya E."/>
        </authorList>
    </citation>
    <scope>NUCLEOTIDE SEQUENCE</scope>
</reference>
<name>A0A3B0X4U1_9ZZZZ</name>
<organism evidence="7">
    <name type="scientific">hydrothermal vent metagenome</name>
    <dbReference type="NCBI Taxonomy" id="652676"/>
    <lineage>
        <taxon>unclassified sequences</taxon>
        <taxon>metagenomes</taxon>
        <taxon>ecological metagenomes</taxon>
    </lineage>
</organism>
<dbReference type="FunFam" id="1.10.10.10:FF:000001">
    <property type="entry name" value="LysR family transcriptional regulator"/>
    <property type="match status" value="1"/>
</dbReference>
<proteinExistence type="inferred from homology"/>
<feature type="domain" description="HTH lysR-type" evidence="6">
    <location>
        <begin position="1"/>
        <end position="59"/>
    </location>
</feature>
<keyword evidence="4" id="KW-0010">Activator</keyword>
<dbReference type="SUPFAM" id="SSF53850">
    <property type="entry name" value="Periplasmic binding protein-like II"/>
    <property type="match status" value="1"/>
</dbReference>
<protein>
    <submittedName>
        <fullName evidence="7">Hydrogen peroxide-inducible genes activator =&gt; OxyR</fullName>
    </submittedName>
</protein>
<dbReference type="Gene3D" id="3.40.190.10">
    <property type="entry name" value="Periplasmic binding protein-like II"/>
    <property type="match status" value="2"/>
</dbReference>
<evidence type="ECO:0000256" key="2">
    <source>
        <dbReference type="ARBA" id="ARBA00023015"/>
    </source>
</evidence>
<evidence type="ECO:0000259" key="6">
    <source>
        <dbReference type="PROSITE" id="PS50931"/>
    </source>
</evidence>
<dbReference type="PROSITE" id="PS50931">
    <property type="entry name" value="HTH_LYSR"/>
    <property type="match status" value="1"/>
</dbReference>
<dbReference type="AlphaFoldDB" id="A0A3B0X4U1"/>
<dbReference type="PANTHER" id="PTHR30346:SF26">
    <property type="entry name" value="HYDROGEN PEROXIDE-INDUCIBLE GENES ACTIVATOR"/>
    <property type="match status" value="1"/>
</dbReference>
<dbReference type="GO" id="GO:0003677">
    <property type="term" value="F:DNA binding"/>
    <property type="evidence" value="ECO:0007669"/>
    <property type="project" value="UniProtKB-KW"/>
</dbReference>
<dbReference type="Gene3D" id="1.10.10.10">
    <property type="entry name" value="Winged helix-like DNA-binding domain superfamily/Winged helix DNA-binding domain"/>
    <property type="match status" value="1"/>
</dbReference>
<dbReference type="CDD" id="cd08411">
    <property type="entry name" value="PBP2_OxyR"/>
    <property type="match status" value="1"/>
</dbReference>
<evidence type="ECO:0000313" key="7">
    <source>
        <dbReference type="EMBL" id="VAW63338.1"/>
    </source>
</evidence>
<dbReference type="SUPFAM" id="SSF46785">
    <property type="entry name" value="Winged helix' DNA-binding domain"/>
    <property type="match status" value="1"/>
</dbReference>
<dbReference type="InterPro" id="IPR000847">
    <property type="entry name" value="LysR_HTH_N"/>
</dbReference>
<evidence type="ECO:0000256" key="4">
    <source>
        <dbReference type="ARBA" id="ARBA00023159"/>
    </source>
</evidence>
<dbReference type="EMBL" id="UOFG01000199">
    <property type="protein sequence ID" value="VAW63338.1"/>
    <property type="molecule type" value="Genomic_DNA"/>
</dbReference>
<gene>
    <name evidence="7" type="ORF">MNBD_GAMMA11-1549</name>
</gene>
<accession>A0A3B0X4U1</accession>
<sequence>MTLTELKYIVAVAQHKHFGRAAKACFVSQPTLSLGIKKLEQELKLNIFEREARNELHITEQGEVIIEQAQIILDQAAQLKLLAQTHHDSLAAPLHLGAIYTIAPYLLPQLIPLLHQRAPQMQLRLEENFTAVLLEQLKRGKLDVIIIALPFNEPGILTQAMYDEPFEAAVPANHHWKDRSQITPNELAQENLILLGPGHCFRDHVLQACPDCSTSGHLQESLAGGSLETIRHMVASGTGITVLPSSSNQQNTGHSLIKMIPFSAPAPMRRVALAWRKGFTRPQAIEVLREEILKCTLNGVTLL</sequence>
<dbReference type="InterPro" id="IPR005119">
    <property type="entry name" value="LysR_subst-bd"/>
</dbReference>
<keyword evidence="3" id="KW-0238">DNA-binding</keyword>
<dbReference type="InterPro" id="IPR036388">
    <property type="entry name" value="WH-like_DNA-bd_sf"/>
</dbReference>
<dbReference type="Pfam" id="PF00126">
    <property type="entry name" value="HTH_1"/>
    <property type="match status" value="1"/>
</dbReference>
<dbReference type="InterPro" id="IPR036390">
    <property type="entry name" value="WH_DNA-bd_sf"/>
</dbReference>
<dbReference type="PANTHER" id="PTHR30346">
    <property type="entry name" value="TRANSCRIPTIONAL DUAL REGULATOR HCAR-RELATED"/>
    <property type="match status" value="1"/>
</dbReference>
<dbReference type="PRINTS" id="PR00039">
    <property type="entry name" value="HTHLYSR"/>
</dbReference>
<dbReference type="GO" id="GO:0003700">
    <property type="term" value="F:DNA-binding transcription factor activity"/>
    <property type="evidence" value="ECO:0007669"/>
    <property type="project" value="InterPro"/>
</dbReference>
<comment type="similarity">
    <text evidence="1">Belongs to the LysR transcriptional regulatory family.</text>
</comment>
<dbReference type="GO" id="GO:0032993">
    <property type="term" value="C:protein-DNA complex"/>
    <property type="evidence" value="ECO:0007669"/>
    <property type="project" value="TreeGrafter"/>
</dbReference>
<evidence type="ECO:0000256" key="3">
    <source>
        <dbReference type="ARBA" id="ARBA00023125"/>
    </source>
</evidence>
<evidence type="ECO:0000256" key="1">
    <source>
        <dbReference type="ARBA" id="ARBA00009437"/>
    </source>
</evidence>
<dbReference type="Pfam" id="PF03466">
    <property type="entry name" value="LysR_substrate"/>
    <property type="match status" value="1"/>
</dbReference>
<keyword evidence="2" id="KW-0805">Transcription regulation</keyword>
<keyword evidence="5" id="KW-0804">Transcription</keyword>
<evidence type="ECO:0000256" key="5">
    <source>
        <dbReference type="ARBA" id="ARBA00023163"/>
    </source>
</evidence>